<keyword evidence="4" id="KW-1185">Reference proteome</keyword>
<dbReference type="OrthoDB" id="9782972at2"/>
<reference evidence="3 4" key="1">
    <citation type="submission" date="2013-09" db="EMBL/GenBank/DDBJ databases">
        <title>Genome sequencing of Arenimonas oryziterrae.</title>
        <authorList>
            <person name="Chen F."/>
            <person name="Wang G."/>
        </authorList>
    </citation>
    <scope>NUCLEOTIDE SEQUENCE [LARGE SCALE GENOMIC DNA]</scope>
    <source>
        <strain evidence="3 4">YC6267</strain>
    </source>
</reference>
<dbReference type="Gene3D" id="3.30.110.90">
    <property type="entry name" value="Amidohydrolase"/>
    <property type="match status" value="1"/>
</dbReference>
<comment type="caution">
    <text evidence="3">The sequence shown here is derived from an EMBL/GenBank/DDBJ whole genome shotgun (WGS) entry which is preliminary data.</text>
</comment>
<evidence type="ECO:0008006" key="5">
    <source>
        <dbReference type="Google" id="ProtNLM"/>
    </source>
</evidence>
<evidence type="ECO:0000313" key="4">
    <source>
        <dbReference type="Proteomes" id="UP000029385"/>
    </source>
</evidence>
<dbReference type="InterPro" id="IPR011059">
    <property type="entry name" value="Metal-dep_hydrolase_composite"/>
</dbReference>
<dbReference type="EMBL" id="AVCI01000001">
    <property type="protein sequence ID" value="KFN44926.1"/>
    <property type="molecule type" value="Genomic_DNA"/>
</dbReference>
<dbReference type="Gene3D" id="1.20.58.520">
    <property type="entry name" value="Amidohydrolase"/>
    <property type="match status" value="1"/>
</dbReference>
<dbReference type="Gene3D" id="3.40.50.10910">
    <property type="entry name" value="Amidohydrolase"/>
    <property type="match status" value="1"/>
</dbReference>
<dbReference type="Pfam" id="PF01979">
    <property type="entry name" value="Amidohydro_1"/>
    <property type="match status" value="1"/>
</dbReference>
<dbReference type="SUPFAM" id="SSF51556">
    <property type="entry name" value="Metallo-dependent hydrolases"/>
    <property type="match status" value="1"/>
</dbReference>
<dbReference type="Pfam" id="PF08547">
    <property type="entry name" value="CIA30"/>
    <property type="match status" value="1"/>
</dbReference>
<dbReference type="Gene3D" id="2.30.40.10">
    <property type="entry name" value="Urease, subunit C, domain 1"/>
    <property type="match status" value="1"/>
</dbReference>
<evidence type="ECO:0000313" key="3">
    <source>
        <dbReference type="EMBL" id="KFN44926.1"/>
    </source>
</evidence>
<dbReference type="GO" id="GO:0016810">
    <property type="term" value="F:hydrolase activity, acting on carbon-nitrogen (but not peptide) bonds"/>
    <property type="evidence" value="ECO:0007669"/>
    <property type="project" value="InterPro"/>
</dbReference>
<dbReference type="MEROPS" id="M38.002"/>
<proteinExistence type="predicted"/>
<dbReference type="InterPro" id="IPR006680">
    <property type="entry name" value="Amidohydro-rel"/>
</dbReference>
<dbReference type="Proteomes" id="UP000029385">
    <property type="component" value="Unassembled WGS sequence"/>
</dbReference>
<evidence type="ECO:0000259" key="2">
    <source>
        <dbReference type="Pfam" id="PF08547"/>
    </source>
</evidence>
<organism evidence="3 4">
    <name type="scientific">Arenimonas oryziterrae DSM 21050 = YC6267</name>
    <dbReference type="NCBI Taxonomy" id="1121015"/>
    <lineage>
        <taxon>Bacteria</taxon>
        <taxon>Pseudomonadati</taxon>
        <taxon>Pseudomonadota</taxon>
        <taxon>Gammaproteobacteria</taxon>
        <taxon>Lysobacterales</taxon>
        <taxon>Lysobacteraceae</taxon>
        <taxon>Arenimonas</taxon>
    </lineage>
</organism>
<evidence type="ECO:0000259" key="1">
    <source>
        <dbReference type="Pfam" id="PF01979"/>
    </source>
</evidence>
<dbReference type="PANTHER" id="PTHR43135">
    <property type="entry name" value="ALPHA-D-RIBOSE 1-METHYLPHOSPHONATE 5-TRIPHOSPHATE DIPHOSPHATASE"/>
    <property type="match status" value="1"/>
</dbReference>
<dbReference type="SUPFAM" id="SSF49785">
    <property type="entry name" value="Galactose-binding domain-like"/>
    <property type="match status" value="1"/>
</dbReference>
<dbReference type="SUPFAM" id="SSF51338">
    <property type="entry name" value="Composite domain of metallo-dependent hydrolases"/>
    <property type="match status" value="1"/>
</dbReference>
<dbReference type="STRING" id="1121015.GCA_000420545_01462"/>
<dbReference type="InterPro" id="IPR051781">
    <property type="entry name" value="Metallo-dep_Hydrolase"/>
</dbReference>
<dbReference type="eggNOG" id="COG1228">
    <property type="taxonomic scope" value="Bacteria"/>
</dbReference>
<dbReference type="PANTHER" id="PTHR43135:SF3">
    <property type="entry name" value="ALPHA-D-RIBOSE 1-METHYLPHOSPHONATE 5-TRIPHOSPHATE DIPHOSPHATASE"/>
    <property type="match status" value="1"/>
</dbReference>
<dbReference type="InterPro" id="IPR032466">
    <property type="entry name" value="Metal_Hydrolase"/>
</dbReference>
<dbReference type="InterPro" id="IPR008979">
    <property type="entry name" value="Galactose-bd-like_sf"/>
</dbReference>
<dbReference type="AlphaFoldDB" id="A0A091AZT8"/>
<gene>
    <name evidence="3" type="ORF">N789_02585</name>
</gene>
<dbReference type="InterPro" id="IPR013857">
    <property type="entry name" value="NADH-UbQ_OxRdtase-assoc_prot30"/>
</dbReference>
<name>A0A091AZT8_9GAMM</name>
<dbReference type="RefSeq" id="WP_022969094.1">
    <property type="nucleotide sequence ID" value="NZ_ATVD01000002.1"/>
</dbReference>
<feature type="domain" description="Amidohydrolase-related" evidence="1">
    <location>
        <begin position="88"/>
        <end position="426"/>
    </location>
</feature>
<accession>A0A091AZT8</accession>
<dbReference type="PATRIC" id="fig|1121015.4.peg.510"/>
<dbReference type="Gene3D" id="2.60.120.430">
    <property type="entry name" value="Galactose-binding lectin"/>
    <property type="match status" value="1"/>
</dbReference>
<protein>
    <recommendedName>
        <fullName evidence="5">Amidohydrolase-related domain-containing protein</fullName>
    </recommendedName>
</protein>
<sequence>MKFLKLVVGASIAVLIFLLMQMSTTPKEAASASDGQPAATMIRGVRVFDGERVWPKADVVVRDGRIQDIGEHLAMPADAEIVEGQGRTLLPGLIDAHVHAWGDARKDALRFGVTTELDMFTDFHQLADARRERESLAATDRADLWSAGTLATAPGGHGTEYGMQIPTLTTPAEAPAWVAARKAEGSDYIKIVREDLHVYTDARKMPTLDAATAAALIAAAHAQGLKAVVHASAQEQARESLRDGIDGLVHVFQDAPADDALIQLAKRDGVFFVPTLTVVAGFAGEKSTLATDPRIAPFLSAAQTQTLASRLPIGDANPALIANARESVRRLHAAGVMLLAGTDAPNPHTAHGAALHEEIAQLVAAGLSPQEALKAATSLPAKAFGLSDRGRIARDLRADLVLVDGDPTTNIEATRAIVTIWKNGRRVDRDPAAKAVAVAAPAYPPGVISGFDQDLAAKDGGQWMPTTDEMAGGSSKAELVRIDGGAAGSAGALRMQGEVVLAGSWPWAGAMLHPGTQPMQPVDVSSRQELVFQARGDGREYSVMVFSGNDAQARPSIVNIHPGKDWQTLRLPLADFAGADLRQFRAVAITAGAPAGHFQLDVDAVEIR</sequence>
<feature type="domain" description="NADH:ubiquinone oxidoreductase intermediate-associated protein 30" evidence="2">
    <location>
        <begin position="461"/>
        <end position="577"/>
    </location>
</feature>